<dbReference type="Pfam" id="PF02515">
    <property type="entry name" value="CoA_transf_3"/>
    <property type="match status" value="1"/>
</dbReference>
<evidence type="ECO:0000256" key="1">
    <source>
        <dbReference type="ARBA" id="ARBA00022679"/>
    </source>
</evidence>
<keyword evidence="1 2" id="KW-0808">Transferase</keyword>
<dbReference type="EMBL" id="PUIO01000052">
    <property type="protein sequence ID" value="PQP17937.1"/>
    <property type="molecule type" value="Genomic_DNA"/>
</dbReference>
<evidence type="ECO:0000313" key="3">
    <source>
        <dbReference type="Proteomes" id="UP000239290"/>
    </source>
</evidence>
<accession>A0A2S8IT43</accession>
<dbReference type="InterPro" id="IPR023606">
    <property type="entry name" value="CoA-Trfase_III_dom_1_sf"/>
</dbReference>
<gene>
    <name evidence="2" type="ORF">C5613_33150</name>
</gene>
<name>A0A2S8IT43_RHOOP</name>
<protein>
    <submittedName>
        <fullName evidence="2">CoA transferase</fullName>
    </submittedName>
</protein>
<dbReference type="SUPFAM" id="SSF89796">
    <property type="entry name" value="CoA-transferase family III (CaiB/BaiF)"/>
    <property type="match status" value="1"/>
</dbReference>
<reference evidence="3" key="1">
    <citation type="submission" date="2018-02" db="EMBL/GenBank/DDBJ databases">
        <title>Draft genome sequencing of Rhodococcus opacus KU647198.</title>
        <authorList>
            <person name="Zheng B.-X."/>
        </authorList>
    </citation>
    <scope>NUCLEOTIDE SEQUENCE [LARGE SCALE GENOMIC DNA]</scope>
    <source>
        <strain evidence="3">04-OD7</strain>
    </source>
</reference>
<dbReference type="InterPro" id="IPR003673">
    <property type="entry name" value="CoA-Trfase_fam_III"/>
</dbReference>
<comment type="caution">
    <text evidence="2">The sequence shown here is derived from an EMBL/GenBank/DDBJ whole genome shotgun (WGS) entry which is preliminary data.</text>
</comment>
<dbReference type="Proteomes" id="UP000239290">
    <property type="component" value="Unassembled WGS sequence"/>
</dbReference>
<evidence type="ECO:0000313" key="2">
    <source>
        <dbReference type="EMBL" id="PQP17937.1"/>
    </source>
</evidence>
<dbReference type="PANTHER" id="PTHR48207:SF4">
    <property type="entry name" value="BLL6097 PROTEIN"/>
    <property type="match status" value="1"/>
</dbReference>
<organism evidence="2 3">
    <name type="scientific">Rhodococcus opacus</name>
    <name type="common">Nocardia opaca</name>
    <dbReference type="NCBI Taxonomy" id="37919"/>
    <lineage>
        <taxon>Bacteria</taxon>
        <taxon>Bacillati</taxon>
        <taxon>Actinomycetota</taxon>
        <taxon>Actinomycetes</taxon>
        <taxon>Mycobacteriales</taxon>
        <taxon>Nocardiaceae</taxon>
        <taxon>Rhodococcus</taxon>
    </lineage>
</organism>
<proteinExistence type="predicted"/>
<dbReference type="PANTHER" id="PTHR48207">
    <property type="entry name" value="SUCCINATE--HYDROXYMETHYLGLUTARATE COA-TRANSFERASE"/>
    <property type="match status" value="1"/>
</dbReference>
<dbReference type="AlphaFoldDB" id="A0A2S8IT43"/>
<dbReference type="Gene3D" id="3.40.50.10540">
    <property type="entry name" value="Crotonobetainyl-coa:carnitine coa-transferase, domain 1"/>
    <property type="match status" value="1"/>
</dbReference>
<sequence>MLSGIRVVSFTHFLQGPSATQMLADLGAEVVKIESPAGAFERSWSGPDAYVGDASVFFLLGNRNVQSLSIDLKSEKAKSILLKLIDDADVLIESFRPGALERLGFGYEELSARNPRLVYCSLSGYGSAGPYRDRPGQDLLLQSLSGLAHATGSADSPPTSVGASVIDQHGAVLGAFGILGALLGRERTGKGCKVESNLLNAALDLQIEPISYYLNGFRGERSSTGIGSRYYKAPYGIYRTADGHITVSITALSILSEAFDDNWFTTIAADDEYNRREEINERISKHLAERTTQEWEAHFTEHKVWFAPVNDYEAVVNDAQVLHNNSFLEFDYPGSGPVKVLAHPIRYDGQTPAARTLPPALGEHTESILSTLGLNDSEIDALTQEGVVRVHNA</sequence>
<dbReference type="InterPro" id="IPR050483">
    <property type="entry name" value="CoA-transferase_III_domain"/>
</dbReference>
<dbReference type="RefSeq" id="WP_105421013.1">
    <property type="nucleotide sequence ID" value="NZ_PUIO01000052.1"/>
</dbReference>
<dbReference type="GO" id="GO:0008410">
    <property type="term" value="F:CoA-transferase activity"/>
    <property type="evidence" value="ECO:0007669"/>
    <property type="project" value="TreeGrafter"/>
</dbReference>